<dbReference type="InterPro" id="IPR036425">
    <property type="entry name" value="MoaB/Mog-like_dom_sf"/>
</dbReference>
<comment type="similarity">
    <text evidence="1">Belongs to the CinA family.</text>
</comment>
<sequence length="414" mass="43786">MKAEIIAVGTEILLGQIVNTNASFLARQLALLGIDAEQQQVVGDNGERLDAALTLAEGRADLVILIGGLGPTADDITKQVLAQHIGKPLVTNFQAIEKLLAFAQQRQTPLTANDRVQAALPFDAQPLANRVGLAVGAISETPKATYVLLPGPPREFTVMVEEQLTPYLLTHRGAQQVLKSKVLRFYGIGESLLTTDLADLIDAQSEPTIASYIKEHEVTLRLTAKAADEAAADALIAPIEQEILAREGQYFYGYGDDNSLAQELANALANAHVTITAAESLTAGAFQAALADIPGISTWFKGGFVTYSNHTKATLLGLDEAIIDRDGAVSEATAVAMAEAARDKVDADLAVSMTGVAGPGPDDGVDAGTVWIGLAKRGEKTQATLYHFPGARNDVRDRAVKAAMFAALRAIQPQ</sequence>
<dbReference type="PANTHER" id="PTHR13939">
    <property type="entry name" value="NICOTINAMIDE-NUCLEOTIDE AMIDOHYDROLASE PNCC"/>
    <property type="match status" value="1"/>
</dbReference>
<dbReference type="Gene3D" id="3.90.950.20">
    <property type="entry name" value="CinA-like"/>
    <property type="match status" value="1"/>
</dbReference>
<dbReference type="NCBIfam" id="TIGR00199">
    <property type="entry name" value="PncC_domain"/>
    <property type="match status" value="1"/>
</dbReference>
<dbReference type="Pfam" id="PF00994">
    <property type="entry name" value="MoCF_biosynth"/>
    <property type="match status" value="1"/>
</dbReference>
<feature type="domain" description="MoaB/Mog" evidence="2">
    <location>
        <begin position="4"/>
        <end position="171"/>
    </location>
</feature>
<dbReference type="SUPFAM" id="SSF142433">
    <property type="entry name" value="CinA-like"/>
    <property type="match status" value="1"/>
</dbReference>
<evidence type="ECO:0000313" key="3">
    <source>
        <dbReference type="EMBL" id="MFD1429803.1"/>
    </source>
</evidence>
<dbReference type="InterPro" id="IPR008135">
    <property type="entry name" value="Competence-induced_CinA"/>
</dbReference>
<evidence type="ECO:0000256" key="1">
    <source>
        <dbReference type="HAMAP-Rule" id="MF_00226"/>
    </source>
</evidence>
<dbReference type="InterPro" id="IPR041424">
    <property type="entry name" value="CinA_KH"/>
</dbReference>
<dbReference type="CDD" id="cd00885">
    <property type="entry name" value="cinA"/>
    <property type="match status" value="1"/>
</dbReference>
<dbReference type="InterPro" id="IPR001453">
    <property type="entry name" value="MoaB/Mog_dom"/>
</dbReference>
<proteinExistence type="inferred from homology"/>
<evidence type="ECO:0000259" key="2">
    <source>
        <dbReference type="SMART" id="SM00852"/>
    </source>
</evidence>
<dbReference type="SMART" id="SM00852">
    <property type="entry name" value="MoCF_biosynth"/>
    <property type="match status" value="1"/>
</dbReference>
<dbReference type="RefSeq" id="WP_203627670.1">
    <property type="nucleotide sequence ID" value="NZ_BOLQ01000014.1"/>
</dbReference>
<accession>A0ABW4CIJ0</accession>
<dbReference type="InterPro" id="IPR008136">
    <property type="entry name" value="CinA_C"/>
</dbReference>
<dbReference type="InterPro" id="IPR050101">
    <property type="entry name" value="CinA"/>
</dbReference>
<name>A0ABW4CIJ0_9LACO</name>
<dbReference type="Gene3D" id="3.30.70.2860">
    <property type="match status" value="1"/>
</dbReference>
<evidence type="ECO:0000313" key="4">
    <source>
        <dbReference type="Proteomes" id="UP001597196"/>
    </source>
</evidence>
<dbReference type="NCBIfam" id="TIGR00200">
    <property type="entry name" value="cinA_nterm"/>
    <property type="match status" value="1"/>
</dbReference>
<dbReference type="EMBL" id="JBHTOC010000007">
    <property type="protein sequence ID" value="MFD1429803.1"/>
    <property type="molecule type" value="Genomic_DNA"/>
</dbReference>
<protein>
    <recommendedName>
        <fullName evidence="1">Putative competence-damage inducible protein</fullName>
    </recommendedName>
</protein>
<dbReference type="PANTHER" id="PTHR13939:SF0">
    <property type="entry name" value="NMN AMIDOHYDROLASE-LIKE PROTEIN YFAY"/>
    <property type="match status" value="1"/>
</dbReference>
<comment type="caution">
    <text evidence="3">The sequence shown here is derived from an EMBL/GenBank/DDBJ whole genome shotgun (WGS) entry which is preliminary data.</text>
</comment>
<dbReference type="SUPFAM" id="SSF53218">
    <property type="entry name" value="Molybdenum cofactor biosynthesis proteins"/>
    <property type="match status" value="1"/>
</dbReference>
<gene>
    <name evidence="1" type="primary">cinA</name>
    <name evidence="3" type="ORF">ACFQ4P_06035</name>
</gene>
<organism evidence="3 4">
    <name type="scientific">Lacticaseibacillus mingshuiensis</name>
    <dbReference type="NCBI Taxonomy" id="2799574"/>
    <lineage>
        <taxon>Bacteria</taxon>
        <taxon>Bacillati</taxon>
        <taxon>Bacillota</taxon>
        <taxon>Bacilli</taxon>
        <taxon>Lactobacillales</taxon>
        <taxon>Lactobacillaceae</taxon>
        <taxon>Lacticaseibacillus</taxon>
    </lineage>
</organism>
<reference evidence="4" key="1">
    <citation type="journal article" date="2019" name="Int. J. Syst. Evol. Microbiol.">
        <title>The Global Catalogue of Microorganisms (GCM) 10K type strain sequencing project: providing services to taxonomists for standard genome sequencing and annotation.</title>
        <authorList>
            <consortium name="The Broad Institute Genomics Platform"/>
            <consortium name="The Broad Institute Genome Sequencing Center for Infectious Disease"/>
            <person name="Wu L."/>
            <person name="Ma J."/>
        </authorList>
    </citation>
    <scope>NUCLEOTIDE SEQUENCE [LARGE SCALE GENOMIC DNA]</scope>
    <source>
        <strain evidence="4">CCM 8980</strain>
    </source>
</reference>
<dbReference type="HAMAP" id="MF_00226_B">
    <property type="entry name" value="CinA_B"/>
    <property type="match status" value="1"/>
</dbReference>
<keyword evidence="4" id="KW-1185">Reference proteome</keyword>
<dbReference type="Pfam" id="PF18146">
    <property type="entry name" value="CinA_KH"/>
    <property type="match status" value="1"/>
</dbReference>
<dbReference type="Proteomes" id="UP001597196">
    <property type="component" value="Unassembled WGS sequence"/>
</dbReference>
<dbReference type="InterPro" id="IPR036653">
    <property type="entry name" value="CinA-like_C"/>
</dbReference>
<dbReference type="Gene3D" id="3.40.980.10">
    <property type="entry name" value="MoaB/Mog-like domain"/>
    <property type="match status" value="1"/>
</dbReference>
<dbReference type="NCBIfam" id="NF001813">
    <property type="entry name" value="PRK00549.1"/>
    <property type="match status" value="1"/>
</dbReference>
<dbReference type="Pfam" id="PF02464">
    <property type="entry name" value="CinA"/>
    <property type="match status" value="1"/>
</dbReference>
<dbReference type="PIRSF" id="PIRSF006728">
    <property type="entry name" value="CinA"/>
    <property type="match status" value="1"/>
</dbReference>